<evidence type="ECO:0000313" key="7">
    <source>
        <dbReference type="Proteomes" id="UP000378540"/>
    </source>
</evidence>
<dbReference type="EMBL" id="AABAGT010000030">
    <property type="protein sequence ID" value="EAG0868536.1"/>
    <property type="molecule type" value="Genomic_DNA"/>
</dbReference>
<dbReference type="EMBL" id="AAAJCR010000019">
    <property type="protein sequence ID" value="EAC5950784.1"/>
    <property type="molecule type" value="Genomic_DNA"/>
</dbReference>
<sequence>MKTTDIYNFRQLFFLDKFLVGHKGFAAGGCFKNIFNNEPVKDIDIFFIKQEDFIEAKEHFLDLIKKEPDNWSKSYNNKNVWAIYSIKDKIRIELIKSVFGTPEQIIDDFDFTITKFAYYTDYGKADEDDYLAQFEVMYHEDYFEHLQTKSLVLDNAIPFPISTFNRSYKYQKYGYGLCRESKIKLLQSIYDLPSIDAEQLGLSLYDGKD</sequence>
<comment type="caution">
    <text evidence="4">The sequence shown here is derived from an EMBL/GenBank/DDBJ whole genome shotgun (WGS) entry which is preliminary data.</text>
</comment>
<organism evidence="4 6">
    <name type="scientific">Listeria monocytogenes</name>
    <dbReference type="NCBI Taxonomy" id="1639"/>
    <lineage>
        <taxon>Bacteria</taxon>
        <taxon>Bacillati</taxon>
        <taxon>Bacillota</taxon>
        <taxon>Bacilli</taxon>
        <taxon>Bacillales</taxon>
        <taxon>Listeriaceae</taxon>
        <taxon>Listeria</taxon>
    </lineage>
</organism>
<dbReference type="EMBL" id="AAAICE010000016">
    <property type="protein sequence ID" value="EAC3883385.1"/>
    <property type="molecule type" value="Genomic_DNA"/>
</dbReference>
<dbReference type="AlphaFoldDB" id="A0A3T2B2Z8"/>
<dbReference type="Proteomes" id="UP000378540">
    <property type="component" value="Unassembled WGS sequence"/>
</dbReference>
<evidence type="ECO:0000313" key="5">
    <source>
        <dbReference type="Proteomes" id="UP000356407"/>
    </source>
</evidence>
<dbReference type="EMBL" id="AAARLF010000004">
    <property type="protein sequence ID" value="EAE2898186.1"/>
    <property type="molecule type" value="Genomic_DNA"/>
</dbReference>
<name>A0A3T2B2Z8_LISMN</name>
<evidence type="ECO:0000313" key="1">
    <source>
        <dbReference type="EMBL" id="EAC3883385.1"/>
    </source>
</evidence>
<dbReference type="Pfam" id="PF26128">
    <property type="entry name" value="Gad2"/>
    <property type="match status" value="1"/>
</dbReference>
<reference evidence="4 6" key="1">
    <citation type="submission" date="2018-06" db="EMBL/GenBank/DDBJ databases">
        <authorList>
            <consortium name="PulseNet: The National Subtyping Network for Foodborne Disease Surveillance"/>
            <person name="Tarr C.L."/>
            <person name="Trees E."/>
            <person name="Katz L.S."/>
            <person name="Carleton-Romer H.A."/>
            <person name="Stroika S."/>
            <person name="Kucerova Z."/>
            <person name="Roache K.F."/>
            <person name="Sabol A.L."/>
            <person name="Besser J."/>
            <person name="Gerner-Smidt P."/>
        </authorList>
    </citation>
    <scope>NUCLEOTIDE SEQUENCE [LARGE SCALE GENOMIC DNA]</scope>
    <source>
        <strain evidence="4 6">PNUSAL002180</strain>
    </source>
</reference>
<dbReference type="Proteomes" id="UP000356407">
    <property type="component" value="Unassembled WGS sequence"/>
</dbReference>
<dbReference type="Proteomes" id="UP000401273">
    <property type="component" value="Unassembled WGS sequence"/>
</dbReference>
<protein>
    <submittedName>
        <fullName evidence="4">Uncharacterized protein</fullName>
    </submittedName>
</protein>
<evidence type="ECO:0000313" key="6">
    <source>
        <dbReference type="Proteomes" id="UP000358545"/>
    </source>
</evidence>
<proteinExistence type="predicted"/>
<reference evidence="1 5" key="2">
    <citation type="submission" date="2018-08" db="EMBL/GenBank/DDBJ databases">
        <authorList>
            <consortium name="GenomeTrakr: Next Generation Sequencing Network for Food Pathogen Tracability"/>
        </authorList>
    </citation>
    <scope>NUCLEOTIDE SEQUENCE [LARGE SCALE GENOMIC DNA]</scope>
    <source>
        <strain evidence="1 5">CFSAN060999</strain>
        <strain evidence="2 7">FDA00009539</strain>
    </source>
</reference>
<dbReference type="RefSeq" id="WP_012951531.1">
    <property type="nucleotide sequence ID" value="NZ_CP007688.1"/>
</dbReference>
<evidence type="ECO:0000313" key="4">
    <source>
        <dbReference type="EMBL" id="EAG0868536.1"/>
    </source>
</evidence>
<evidence type="ECO:0000313" key="3">
    <source>
        <dbReference type="EMBL" id="EAE2898186.1"/>
    </source>
</evidence>
<accession>A0A3T2B2Z8</accession>
<reference evidence="3 8" key="3">
    <citation type="submission" date="2019-03" db="EMBL/GenBank/DDBJ databases">
        <authorList>
            <person name="Ashton P.M."/>
            <person name="Dallman T."/>
            <person name="Nair S."/>
            <person name="De Pinna E."/>
            <person name="Peters T."/>
            <person name="Grant K."/>
        </authorList>
    </citation>
    <scope>NUCLEOTIDE SEQUENCE [LARGE SCALE GENOMIC DNA]</scope>
    <source>
        <strain evidence="3">RL15000271</strain>
    </source>
</reference>
<gene>
    <name evidence="4" type="ORF">A8L61_14790</name>
    <name evidence="2" type="ORF">AP104_15585</name>
    <name evidence="1" type="ORF">B4X68_15410</name>
    <name evidence="3" type="ORF">E1W43_09540</name>
</gene>
<evidence type="ECO:0000313" key="2">
    <source>
        <dbReference type="EMBL" id="EAC5950784.1"/>
    </source>
</evidence>
<evidence type="ECO:0000313" key="8">
    <source>
        <dbReference type="Proteomes" id="UP000401273"/>
    </source>
</evidence>
<dbReference type="Proteomes" id="UP000358545">
    <property type="component" value="Unassembled WGS sequence"/>
</dbReference>